<feature type="domain" description="Replication protein RepB C-terminal" evidence="1">
    <location>
        <begin position="1"/>
        <end position="52"/>
    </location>
</feature>
<reference evidence="2" key="1">
    <citation type="submission" date="2020-05" db="EMBL/GenBank/DDBJ databases">
        <title>Identification of trans-AT polyketide cluster in two marine bacteria, producers of a novel glutaramide-containing polyketide sesbanimide D and analogs.</title>
        <authorList>
            <person name="Kacar D."/>
            <person name="Rodriguez P."/>
            <person name="Canedo L."/>
            <person name="Gonzalez E."/>
            <person name="Galan B."/>
            <person name="De La Calle F."/>
            <person name="Garcia J.L."/>
        </authorList>
    </citation>
    <scope>NUCLEOTIDE SEQUENCE</scope>
    <source>
        <strain evidence="2">PHM038</strain>
    </source>
</reference>
<comment type="caution">
    <text evidence="2">The sequence shown here is derived from an EMBL/GenBank/DDBJ whole genome shotgun (WGS) entry which is preliminary data.</text>
</comment>
<evidence type="ECO:0000313" key="3">
    <source>
        <dbReference type="Proteomes" id="UP000598467"/>
    </source>
</evidence>
<evidence type="ECO:0000313" key="2">
    <source>
        <dbReference type="EMBL" id="MBD1549816.1"/>
    </source>
</evidence>
<dbReference type="Pfam" id="PF21861">
    <property type="entry name" value="RepB_C"/>
    <property type="match status" value="1"/>
</dbReference>
<gene>
    <name evidence="2" type="ORF">HK439_26560</name>
</gene>
<sequence length="58" mass="7199">FKEMTSFIVENDIREYEELWIYAMEHRFDDWFPLLADNGTFAINTFIKSRRHRIKDNK</sequence>
<dbReference type="AlphaFoldDB" id="A0A926S8F3"/>
<accession>A0A926S8F3</accession>
<feature type="non-terminal residue" evidence="2">
    <location>
        <position position="1"/>
    </location>
</feature>
<dbReference type="EMBL" id="JABFCZ010000112">
    <property type="protein sequence ID" value="MBD1549816.1"/>
    <property type="molecule type" value="Genomic_DNA"/>
</dbReference>
<dbReference type="Proteomes" id="UP000598467">
    <property type="component" value="Unassembled WGS sequence"/>
</dbReference>
<name>A0A926S8F3_9HYPH</name>
<dbReference type="InterPro" id="IPR053923">
    <property type="entry name" value="RepB_C"/>
</dbReference>
<evidence type="ECO:0000259" key="1">
    <source>
        <dbReference type="Pfam" id="PF21861"/>
    </source>
</evidence>
<protein>
    <submittedName>
        <fullName evidence="2">Replication protein</fullName>
    </submittedName>
</protein>
<organism evidence="2 3">
    <name type="scientific">Roseibium aggregatum</name>
    <dbReference type="NCBI Taxonomy" id="187304"/>
    <lineage>
        <taxon>Bacteria</taxon>
        <taxon>Pseudomonadati</taxon>
        <taxon>Pseudomonadota</taxon>
        <taxon>Alphaproteobacteria</taxon>
        <taxon>Hyphomicrobiales</taxon>
        <taxon>Stappiaceae</taxon>
        <taxon>Roseibium</taxon>
    </lineage>
</organism>
<proteinExistence type="predicted"/>